<comment type="caution">
    <text evidence="2">The sequence shown here is derived from an EMBL/GenBank/DDBJ whole genome shotgun (WGS) entry which is preliminary data.</text>
</comment>
<gene>
    <name evidence="2" type="ORF">PW210_000316</name>
</gene>
<feature type="coiled-coil region" evidence="1">
    <location>
        <begin position="78"/>
        <end position="105"/>
    </location>
</feature>
<proteinExistence type="predicted"/>
<sequence length="603" mass="69893">MNRVNGVDVFDKGIVLSTKKDYLGSCYVTIAKKIKDISNTTAKPSFIKKVIHMMERFTMFFAISQTGRMGISNRDGNLNRYTETLTDLKVKVKDLKCKVDEFNNKLTKKDTVDREKAEIATITAEYHNLNHFLSLIENENSSFKDRYSFFNYLNELQRAEAFCRNSSNTDYNHLADEFKNIIKERVERIKKEDVIKIFNEVLVRYDNETRFKNSNERILANFSSNKEKEKFLSKINFLVCVSKYNLPLMVEVENLKEEFPVQLREIMNKILYEESIMGEILNEANIDCVYKYSLKKVQNIWIEEYINKFYGGKEIIIDKRTDDNVAYFVGGVEWDDDDLDGVNSTNNVKLDSERNLSEVSEIIQGKLNKYVKGDEISDLTSILEQIEIDKIGGKETYTLISILKEIERGKLEDNEIYTLISTMKGIELDKLEWDGIYTLISILKGMELDKLEWKEIYNLISILKGMELGKLESKEIYNLISILKKIELGKLESKEIYNLISILKKIELGQLGLKEIYTLISILKGLELGKLESKEIYSLIPLLKEIEQGKLVGTGIYNLTYIQDEKELDKLEKEEKHASVSLVEELGEYVVEMGNDNYVSSFL</sequence>
<protein>
    <submittedName>
        <fullName evidence="2">Uncharacterized protein</fullName>
    </submittedName>
</protein>
<name>A0AAN4C8U3_PROMI</name>
<organism evidence="2 3">
    <name type="scientific">Proteus mirabilis</name>
    <dbReference type="NCBI Taxonomy" id="584"/>
    <lineage>
        <taxon>Bacteria</taxon>
        <taxon>Pseudomonadati</taxon>
        <taxon>Pseudomonadota</taxon>
        <taxon>Gammaproteobacteria</taxon>
        <taxon>Enterobacterales</taxon>
        <taxon>Morganellaceae</taxon>
        <taxon>Proteus</taxon>
    </lineage>
</organism>
<dbReference type="EMBL" id="ABKSPD020000001">
    <property type="protein sequence ID" value="EKW9774565.1"/>
    <property type="molecule type" value="Genomic_DNA"/>
</dbReference>
<evidence type="ECO:0000313" key="3">
    <source>
        <dbReference type="Proteomes" id="UP001171165"/>
    </source>
</evidence>
<dbReference type="Proteomes" id="UP001171165">
    <property type="component" value="Unassembled WGS sequence"/>
</dbReference>
<reference evidence="2" key="1">
    <citation type="submission" date="2023-06" db="EMBL/GenBank/DDBJ databases">
        <authorList>
            <consortium name="Clinical and Environmental Microbiology Branch: Whole genome sequencing antimicrobial resistance pathogens in the healthcare setting"/>
        </authorList>
    </citation>
    <scope>NUCLEOTIDE SEQUENCE</scope>
    <source>
        <strain evidence="2">Microbial</strain>
    </source>
</reference>
<keyword evidence="1" id="KW-0175">Coiled coil</keyword>
<evidence type="ECO:0000313" key="2">
    <source>
        <dbReference type="EMBL" id="EKW9774565.1"/>
    </source>
</evidence>
<dbReference type="AlphaFoldDB" id="A0AAN4C8U3"/>
<accession>A0AAN4C8U3</accession>
<dbReference type="RefSeq" id="WP_240087722.1">
    <property type="nucleotide sequence ID" value="NZ_JAJPRM010000017.1"/>
</dbReference>
<evidence type="ECO:0000256" key="1">
    <source>
        <dbReference type="SAM" id="Coils"/>
    </source>
</evidence>